<organism evidence="2 3">
    <name type="scientific">Elysia crispata</name>
    <name type="common">lettuce slug</name>
    <dbReference type="NCBI Taxonomy" id="231223"/>
    <lineage>
        <taxon>Eukaryota</taxon>
        <taxon>Metazoa</taxon>
        <taxon>Spiralia</taxon>
        <taxon>Lophotrochozoa</taxon>
        <taxon>Mollusca</taxon>
        <taxon>Gastropoda</taxon>
        <taxon>Heterobranchia</taxon>
        <taxon>Euthyneura</taxon>
        <taxon>Panpulmonata</taxon>
        <taxon>Sacoglossa</taxon>
        <taxon>Placobranchoidea</taxon>
        <taxon>Plakobranchidae</taxon>
        <taxon>Elysia</taxon>
    </lineage>
</organism>
<dbReference type="EMBL" id="JAWDGP010002675">
    <property type="protein sequence ID" value="KAK3780925.1"/>
    <property type="molecule type" value="Genomic_DNA"/>
</dbReference>
<dbReference type="Proteomes" id="UP001283361">
    <property type="component" value="Unassembled WGS sequence"/>
</dbReference>
<proteinExistence type="predicted"/>
<name>A0AAE1A4H3_9GAST</name>
<comment type="caution">
    <text evidence="2">The sequence shown here is derived from an EMBL/GenBank/DDBJ whole genome shotgun (WGS) entry which is preliminary data.</text>
</comment>
<evidence type="ECO:0000313" key="3">
    <source>
        <dbReference type="Proteomes" id="UP001283361"/>
    </source>
</evidence>
<evidence type="ECO:0000313" key="2">
    <source>
        <dbReference type="EMBL" id="KAK3780925.1"/>
    </source>
</evidence>
<accession>A0AAE1A4H3</accession>
<gene>
    <name evidence="2" type="ORF">RRG08_052081</name>
</gene>
<reference evidence="2" key="1">
    <citation type="journal article" date="2023" name="G3 (Bethesda)">
        <title>A reference genome for the long-term kleptoplast-retaining sea slug Elysia crispata morphotype clarki.</title>
        <authorList>
            <person name="Eastman K.E."/>
            <person name="Pendleton A.L."/>
            <person name="Shaikh M.A."/>
            <person name="Suttiyut T."/>
            <person name="Ogas R."/>
            <person name="Tomko P."/>
            <person name="Gavelis G."/>
            <person name="Widhalm J.R."/>
            <person name="Wisecaver J.H."/>
        </authorList>
    </citation>
    <scope>NUCLEOTIDE SEQUENCE</scope>
    <source>
        <strain evidence="2">ECLA1</strain>
    </source>
</reference>
<evidence type="ECO:0000256" key="1">
    <source>
        <dbReference type="SAM" id="SignalP"/>
    </source>
</evidence>
<sequence>MVIWAGMVVLVIKTALMVVLICKVNPIEGLDQEPVARLPRLAFRFLADTQSSGQSDENHNYEAGLVATELSPSKDFTAIWEIQAQCKTPTLSSLCEINIPSSPKSVSDQYQPWKVQTAIILLLISSCSLQTLYCLTAVAPGATVKDLCFSATFS</sequence>
<keyword evidence="3" id="KW-1185">Reference proteome</keyword>
<feature type="signal peptide" evidence="1">
    <location>
        <begin position="1"/>
        <end position="29"/>
    </location>
</feature>
<keyword evidence="1" id="KW-0732">Signal</keyword>
<dbReference type="AlphaFoldDB" id="A0AAE1A4H3"/>
<feature type="chain" id="PRO_5041947282" evidence="1">
    <location>
        <begin position="30"/>
        <end position="154"/>
    </location>
</feature>
<protein>
    <submittedName>
        <fullName evidence="2">Uncharacterized protein</fullName>
    </submittedName>
</protein>